<dbReference type="HOGENOM" id="CLU_016785_0_0_1"/>
<dbReference type="Pfam" id="PF13621">
    <property type="entry name" value="Cupin_8"/>
    <property type="match status" value="1"/>
</dbReference>
<dbReference type="InterPro" id="IPR003347">
    <property type="entry name" value="JmjC_dom"/>
</dbReference>
<dbReference type="OrthoDB" id="47172at2759"/>
<dbReference type="eggNOG" id="KOG2132">
    <property type="taxonomic scope" value="Eukaryota"/>
</dbReference>
<proteinExistence type="predicted"/>
<evidence type="ECO:0000259" key="2">
    <source>
        <dbReference type="PROSITE" id="PS51184"/>
    </source>
</evidence>
<dbReference type="RefSeq" id="XP_014173130.1">
    <property type="nucleotide sequence ID" value="XM_014317655.1"/>
</dbReference>
<keyword evidence="4" id="KW-1185">Reference proteome</keyword>
<sequence>MISHESHDGMADRQEQKDSSPHEALCRLSISAARQIASDCSGTGEGDARLRECGAPLVQLLGRQAQQVLRFAEGRTEEDDVKAMGLVSRRLADLVAVAHGRFYAFVPSDVPACWRQLYTDASILQFAQRWSQLARDADADADATIGSSLDRLVRPLDMALILAGGAGPRGRGRGWIHAALDALQGVWEAGEGRSQTRDWTACPTFAGPAVSVPPVSRPVERRGRLGLAGFQAYVDGSRRRSEGPQPLVMTGLTDHWPARRPVDGRPWTVPAYLRWRTLNGRRLVPVEIGRSYVDAGWRQAVVPLADVLTGLCSPERDADDAGPVYLAQHALFTQMPRLRDDICVVGRKYVRLYGPAQTAALRPRGCEGGVDMGNTSSLDIPYVDCILEPGDTLYIPRGWWHYVRGLTVSFSVSFWWD</sequence>
<dbReference type="PANTHER" id="PTHR12461">
    <property type="entry name" value="HYPOXIA-INDUCIBLE FACTOR 1 ALPHA INHIBITOR-RELATED"/>
    <property type="match status" value="1"/>
</dbReference>
<dbReference type="InterPro" id="IPR041667">
    <property type="entry name" value="Cupin_8"/>
</dbReference>
<keyword evidence="3" id="KW-0489">Methyltransferase</keyword>
<dbReference type="AlphaFoldDB" id="F0XFI8"/>
<feature type="domain" description="JmjC" evidence="2">
    <location>
        <begin position="291"/>
        <end position="417"/>
    </location>
</feature>
<dbReference type="STRING" id="655863.F0XFI8"/>
<dbReference type="InParanoid" id="F0XFI8"/>
<dbReference type="GO" id="GO:0032259">
    <property type="term" value="P:methylation"/>
    <property type="evidence" value="ECO:0007669"/>
    <property type="project" value="UniProtKB-KW"/>
</dbReference>
<gene>
    <name evidence="3" type="ORF">CMQ_576</name>
</gene>
<dbReference type="PROSITE" id="PS51184">
    <property type="entry name" value="JMJC"/>
    <property type="match status" value="1"/>
</dbReference>
<dbReference type="Gene3D" id="2.60.120.650">
    <property type="entry name" value="Cupin"/>
    <property type="match status" value="2"/>
</dbReference>
<dbReference type="Proteomes" id="UP000007796">
    <property type="component" value="Unassembled WGS sequence"/>
</dbReference>
<dbReference type="EMBL" id="GL629765">
    <property type="protein sequence ID" value="EFX03648.1"/>
    <property type="molecule type" value="Genomic_DNA"/>
</dbReference>
<dbReference type="GeneID" id="25979117"/>
<dbReference type="PANTHER" id="PTHR12461:SF101">
    <property type="entry name" value="TRNA WYBUTOSINE-SYNTHESIZING PROTEIN 4"/>
    <property type="match status" value="1"/>
</dbReference>
<evidence type="ECO:0000256" key="1">
    <source>
        <dbReference type="SAM" id="MobiDB-lite"/>
    </source>
</evidence>
<accession>F0XFI8</accession>
<name>F0XFI8_GROCL</name>
<organism evidence="4">
    <name type="scientific">Grosmannia clavigera (strain kw1407 / UAMH 11150)</name>
    <name type="common">Blue stain fungus</name>
    <name type="synonym">Graphiocladiella clavigera</name>
    <dbReference type="NCBI Taxonomy" id="655863"/>
    <lineage>
        <taxon>Eukaryota</taxon>
        <taxon>Fungi</taxon>
        <taxon>Dikarya</taxon>
        <taxon>Ascomycota</taxon>
        <taxon>Pezizomycotina</taxon>
        <taxon>Sordariomycetes</taxon>
        <taxon>Sordariomycetidae</taxon>
        <taxon>Ophiostomatales</taxon>
        <taxon>Ophiostomataceae</taxon>
        <taxon>Leptographium</taxon>
    </lineage>
</organism>
<feature type="region of interest" description="Disordered" evidence="1">
    <location>
        <begin position="1"/>
        <end position="22"/>
    </location>
</feature>
<dbReference type="GO" id="GO:0008168">
    <property type="term" value="F:methyltransferase activity"/>
    <property type="evidence" value="ECO:0007669"/>
    <property type="project" value="UniProtKB-KW"/>
</dbReference>
<evidence type="ECO:0000313" key="4">
    <source>
        <dbReference type="Proteomes" id="UP000007796"/>
    </source>
</evidence>
<protein>
    <submittedName>
        <fullName evidence="3">Lysine-specific demethylase 8</fullName>
    </submittedName>
</protein>
<dbReference type="SUPFAM" id="SSF51197">
    <property type="entry name" value="Clavaminate synthase-like"/>
    <property type="match status" value="1"/>
</dbReference>
<reference evidence="3 4" key="1">
    <citation type="journal article" date="2011" name="Proc. Natl. Acad. Sci. U.S.A.">
        <title>Genome and transcriptome analyses of the mountain pine beetle-fungal symbiont Grosmannia clavigera, a lodgepole pine pathogen.</title>
        <authorList>
            <person name="DiGuistini S."/>
            <person name="Wang Y."/>
            <person name="Liao N.Y."/>
            <person name="Taylor G."/>
            <person name="Tanguay P."/>
            <person name="Feau N."/>
            <person name="Henrissat B."/>
            <person name="Chan S.K."/>
            <person name="Hesse-Orce U."/>
            <person name="Alamouti S.M."/>
            <person name="Tsui C.K.M."/>
            <person name="Docking R.T."/>
            <person name="Levasseur A."/>
            <person name="Haridas S."/>
            <person name="Robertson G."/>
            <person name="Birol I."/>
            <person name="Holt R.A."/>
            <person name="Marra M.A."/>
            <person name="Hamelin R.C."/>
            <person name="Hirst M."/>
            <person name="Jones S.J.M."/>
            <person name="Bohlmann J."/>
            <person name="Breuil C."/>
        </authorList>
    </citation>
    <scope>NUCLEOTIDE SEQUENCE [LARGE SCALE GENOMIC DNA]</scope>
    <source>
        <strain evidence="4">kw1407 / UAMH 11150</strain>
    </source>
</reference>
<keyword evidence="3" id="KW-0808">Transferase</keyword>
<evidence type="ECO:0000313" key="3">
    <source>
        <dbReference type="EMBL" id="EFX03648.1"/>
    </source>
</evidence>